<dbReference type="InterPro" id="IPR012340">
    <property type="entry name" value="NA-bd_OB-fold"/>
</dbReference>
<dbReference type="PANTHER" id="PTHR34075:SF5">
    <property type="entry name" value="BLR3430 PROTEIN"/>
    <property type="match status" value="1"/>
</dbReference>
<protein>
    <submittedName>
        <fullName evidence="4">Unannotated protein</fullName>
    </submittedName>
</protein>
<evidence type="ECO:0000313" key="4">
    <source>
        <dbReference type="EMBL" id="CAB4912930.1"/>
    </source>
</evidence>
<dbReference type="InterPro" id="IPR052513">
    <property type="entry name" value="Thioester_dehydratase-like"/>
</dbReference>
<evidence type="ECO:0000259" key="2">
    <source>
        <dbReference type="Pfam" id="PF01796"/>
    </source>
</evidence>
<dbReference type="AlphaFoldDB" id="A0A6J7H9D1"/>
<feature type="domain" description="ChsH2 C-terminal OB-fold" evidence="2">
    <location>
        <begin position="68"/>
        <end position="132"/>
    </location>
</feature>
<dbReference type="Pfam" id="PF01796">
    <property type="entry name" value="OB_ChsH2_C"/>
    <property type="match status" value="1"/>
</dbReference>
<dbReference type="EMBL" id="CAEZVB010000053">
    <property type="protein sequence ID" value="CAB4624440.1"/>
    <property type="molecule type" value="Genomic_DNA"/>
</dbReference>
<reference evidence="4" key="1">
    <citation type="submission" date="2020-05" db="EMBL/GenBank/DDBJ databases">
        <authorList>
            <person name="Chiriac C."/>
            <person name="Salcher M."/>
            <person name="Ghai R."/>
            <person name="Kavagutti S V."/>
        </authorList>
    </citation>
    <scope>NUCLEOTIDE SEQUENCE</scope>
</reference>
<evidence type="ECO:0000256" key="1">
    <source>
        <dbReference type="SAM" id="MobiDB-lite"/>
    </source>
</evidence>
<feature type="compositionally biased region" description="Low complexity" evidence="1">
    <location>
        <begin position="1"/>
        <end position="12"/>
    </location>
</feature>
<dbReference type="InterPro" id="IPR002878">
    <property type="entry name" value="ChsH2_C"/>
</dbReference>
<accession>A0A6J7H9D1</accession>
<dbReference type="EMBL" id="CAFBMO010000058">
    <property type="protein sequence ID" value="CAB4912930.1"/>
    <property type="molecule type" value="Genomic_DNA"/>
</dbReference>
<gene>
    <name evidence="3" type="ORF">UFOPK1908_01077</name>
    <name evidence="4" type="ORF">UFOPK3576_01247</name>
</gene>
<feature type="region of interest" description="Disordered" evidence="1">
    <location>
        <begin position="1"/>
        <end position="24"/>
    </location>
</feature>
<organism evidence="4">
    <name type="scientific">freshwater metagenome</name>
    <dbReference type="NCBI Taxonomy" id="449393"/>
    <lineage>
        <taxon>unclassified sequences</taxon>
        <taxon>metagenomes</taxon>
        <taxon>ecological metagenomes</taxon>
    </lineage>
</organism>
<name>A0A6J7H9D1_9ZZZZ</name>
<sequence length="148" mass="16008">MSPSTQPTVLPQSLPPQPVPDADTQGFWAATASGTLAMCHCTDPTCGLWMMPPLDACRKCAAPTRFDEVSGAGTIYTFIIQRQAAVSGYLDNLPYVVGIIELDEQRGLRLPGRILDIAPEDVVCDMRVQATLESLPGGDYVVPVFRKQ</sequence>
<dbReference type="SUPFAM" id="SSF50249">
    <property type="entry name" value="Nucleic acid-binding proteins"/>
    <property type="match status" value="1"/>
</dbReference>
<dbReference type="PANTHER" id="PTHR34075">
    <property type="entry name" value="BLR3430 PROTEIN"/>
    <property type="match status" value="1"/>
</dbReference>
<evidence type="ECO:0000313" key="3">
    <source>
        <dbReference type="EMBL" id="CAB4624440.1"/>
    </source>
</evidence>
<proteinExistence type="predicted"/>